<evidence type="ECO:0000256" key="4">
    <source>
        <dbReference type="ARBA" id="ARBA00023136"/>
    </source>
</evidence>
<evidence type="ECO:0000259" key="6">
    <source>
        <dbReference type="Pfam" id="PF02656"/>
    </source>
</evidence>
<keyword evidence="2 5" id="KW-0812">Transmembrane</keyword>
<reference evidence="8" key="1">
    <citation type="submission" date="2016-10" db="EMBL/GenBank/DDBJ databases">
        <authorList>
            <person name="Varghese N."/>
            <person name="Submissions S."/>
        </authorList>
    </citation>
    <scope>NUCLEOTIDE SEQUENCE [LARGE SCALE GENOMIC DNA]</scope>
    <source>
        <strain evidence="8">DSM 45079</strain>
    </source>
</reference>
<protein>
    <submittedName>
        <fullName evidence="7">Uncharacterized membrane protein YidH, DUF202 family</fullName>
    </submittedName>
</protein>
<dbReference type="Proteomes" id="UP000182977">
    <property type="component" value="Chromosome I"/>
</dbReference>
<evidence type="ECO:0000256" key="3">
    <source>
        <dbReference type="ARBA" id="ARBA00022989"/>
    </source>
</evidence>
<feature type="transmembrane region" description="Helical" evidence="5">
    <location>
        <begin position="21"/>
        <end position="38"/>
    </location>
</feature>
<dbReference type="STRING" id="419479.SAMN04488563_1739"/>
<dbReference type="GO" id="GO:0012505">
    <property type="term" value="C:endomembrane system"/>
    <property type="evidence" value="ECO:0007669"/>
    <property type="project" value="UniProtKB-SubCell"/>
</dbReference>
<feature type="transmembrane region" description="Helical" evidence="5">
    <location>
        <begin position="44"/>
        <end position="64"/>
    </location>
</feature>
<evidence type="ECO:0000256" key="2">
    <source>
        <dbReference type="ARBA" id="ARBA00022692"/>
    </source>
</evidence>
<proteinExistence type="predicted"/>
<dbReference type="Pfam" id="PF02656">
    <property type="entry name" value="DUF202"/>
    <property type="match status" value="1"/>
</dbReference>
<accession>A0A1H2IIL0</accession>
<keyword evidence="4 5" id="KW-0472">Membrane</keyword>
<feature type="domain" description="DUF202" evidence="6">
    <location>
        <begin position="8"/>
        <end position="71"/>
    </location>
</feature>
<dbReference type="AlphaFoldDB" id="A0A1H2IIL0"/>
<evidence type="ECO:0000256" key="1">
    <source>
        <dbReference type="ARBA" id="ARBA00004127"/>
    </source>
</evidence>
<organism evidence="7 8">
    <name type="scientific">Jiangella alkaliphila</name>
    <dbReference type="NCBI Taxonomy" id="419479"/>
    <lineage>
        <taxon>Bacteria</taxon>
        <taxon>Bacillati</taxon>
        <taxon>Actinomycetota</taxon>
        <taxon>Actinomycetes</taxon>
        <taxon>Jiangellales</taxon>
        <taxon>Jiangellaceae</taxon>
        <taxon>Jiangella</taxon>
    </lineage>
</organism>
<evidence type="ECO:0000256" key="5">
    <source>
        <dbReference type="SAM" id="Phobius"/>
    </source>
</evidence>
<gene>
    <name evidence="7" type="ORF">SAMN04488563_1739</name>
</gene>
<comment type="subcellular location">
    <subcellularLocation>
        <location evidence="1">Endomembrane system</location>
        <topology evidence="1">Multi-pass membrane protein</topology>
    </subcellularLocation>
</comment>
<dbReference type="RefSeq" id="WP_046771174.1">
    <property type="nucleotide sequence ID" value="NZ_LBMC01000040.1"/>
</dbReference>
<dbReference type="InterPro" id="IPR003807">
    <property type="entry name" value="DUF202"/>
</dbReference>
<evidence type="ECO:0000313" key="8">
    <source>
        <dbReference type="Proteomes" id="UP000182977"/>
    </source>
</evidence>
<name>A0A1H2IIL0_9ACTN</name>
<feature type="transmembrane region" description="Helical" evidence="5">
    <location>
        <begin position="85"/>
        <end position="105"/>
    </location>
</feature>
<sequence length="106" mass="11320">MSERTYDRGAQNERTALAWTRTALALLVGVVLATRLAAEPLGPAAVVFGLVVAPVALAILLLARRRYRRSHEALHTDRALPDGKLPGLVALVTLLLAVLEIAYAVA</sequence>
<evidence type="ECO:0000313" key="7">
    <source>
        <dbReference type="EMBL" id="SDU43786.1"/>
    </source>
</evidence>
<dbReference type="EMBL" id="LT629791">
    <property type="protein sequence ID" value="SDU43786.1"/>
    <property type="molecule type" value="Genomic_DNA"/>
</dbReference>
<keyword evidence="8" id="KW-1185">Reference proteome</keyword>
<keyword evidence="3 5" id="KW-1133">Transmembrane helix</keyword>